<dbReference type="SUPFAM" id="SSF46785">
    <property type="entry name" value="Winged helix' DNA-binding domain"/>
    <property type="match status" value="1"/>
</dbReference>
<dbReference type="PANTHER" id="PTHR34580:SF1">
    <property type="entry name" value="PROTEIN PAFC"/>
    <property type="match status" value="1"/>
</dbReference>
<dbReference type="InterPro" id="IPR036390">
    <property type="entry name" value="WH_DNA-bd_sf"/>
</dbReference>
<evidence type="ECO:0000313" key="4">
    <source>
        <dbReference type="EMBL" id="MBD7912116.1"/>
    </source>
</evidence>
<dbReference type="PROSITE" id="PS51000">
    <property type="entry name" value="HTH_DEOR_2"/>
    <property type="match status" value="1"/>
</dbReference>
<comment type="caution">
    <text evidence="4">The sequence shown here is derived from an EMBL/GenBank/DDBJ whole genome shotgun (WGS) entry which is preliminary data.</text>
</comment>
<dbReference type="InterPro" id="IPR057727">
    <property type="entry name" value="WCX_dom"/>
</dbReference>
<dbReference type="InterPro" id="IPR013196">
    <property type="entry name" value="HTH_11"/>
</dbReference>
<dbReference type="Pfam" id="PF13280">
    <property type="entry name" value="WYL"/>
    <property type="match status" value="1"/>
</dbReference>
<dbReference type="PIRSF" id="PIRSF016838">
    <property type="entry name" value="PafC"/>
    <property type="match status" value="1"/>
</dbReference>
<dbReference type="PANTHER" id="PTHR34580">
    <property type="match status" value="1"/>
</dbReference>
<evidence type="ECO:0000313" key="5">
    <source>
        <dbReference type="Proteomes" id="UP000627781"/>
    </source>
</evidence>
<name>A0ABR8PVB4_9CLOT</name>
<evidence type="ECO:0000259" key="3">
    <source>
        <dbReference type="PROSITE" id="PS51000"/>
    </source>
</evidence>
<dbReference type="InterPro" id="IPR001034">
    <property type="entry name" value="DeoR_HTH"/>
</dbReference>
<keyword evidence="5" id="KW-1185">Reference proteome</keyword>
<keyword evidence="1" id="KW-0805">Transcription regulation</keyword>
<proteinExistence type="predicted"/>
<keyword evidence="2" id="KW-0804">Transcription</keyword>
<dbReference type="InterPro" id="IPR051534">
    <property type="entry name" value="CBASS_pafABC_assoc_protein"/>
</dbReference>
<dbReference type="InterPro" id="IPR026881">
    <property type="entry name" value="WYL_dom"/>
</dbReference>
<evidence type="ECO:0000256" key="1">
    <source>
        <dbReference type="ARBA" id="ARBA00023015"/>
    </source>
</evidence>
<dbReference type="InterPro" id="IPR036388">
    <property type="entry name" value="WH-like_DNA-bd_sf"/>
</dbReference>
<evidence type="ECO:0000256" key="2">
    <source>
        <dbReference type="ARBA" id="ARBA00023163"/>
    </source>
</evidence>
<protein>
    <submittedName>
        <fullName evidence="4">YafY family transcriptional regulator</fullName>
    </submittedName>
</protein>
<accession>A0ABR8PVB4</accession>
<dbReference type="Pfam" id="PF25583">
    <property type="entry name" value="WCX"/>
    <property type="match status" value="1"/>
</dbReference>
<gene>
    <name evidence="4" type="ORF">H9661_12185</name>
</gene>
<dbReference type="InterPro" id="IPR028349">
    <property type="entry name" value="PafC-like"/>
</dbReference>
<dbReference type="Proteomes" id="UP000627781">
    <property type="component" value="Unassembled WGS sequence"/>
</dbReference>
<sequence length="295" mass="34419">MKIDRLISIITILNNRGRTTAKELSDRFEVSVKTIQRDIMAIDRAGIPIVSYQGKDGGYEILESYRVSGSVMSPDDVYIISELLNGIGKSYNSKHLENLIEKFKAIDTKETSNRILIDFSSWGSGDKTKKKLELIDRAFSEKRTLSFEYSNINGEFSNRAVEPIKLILKSMNWYLYGFCLSKNDMRIFKVRRMDNISLGEKYIVDREYSLDDIFDDRAKDIIKLKLKANEEFIRKVDDYFEEYKIDGKIIEVRLPEDEWVYSLILGLGNKVEVIEPEKVRNIIKNRIKEMNNLYK</sequence>
<organism evidence="4 5">
    <name type="scientific">Clostridium cibarium</name>
    <dbReference type="NCBI Taxonomy" id="2762247"/>
    <lineage>
        <taxon>Bacteria</taxon>
        <taxon>Bacillati</taxon>
        <taxon>Bacillota</taxon>
        <taxon>Clostridia</taxon>
        <taxon>Eubacteriales</taxon>
        <taxon>Clostridiaceae</taxon>
        <taxon>Clostridium</taxon>
    </lineage>
</organism>
<dbReference type="EMBL" id="JACSRA010000019">
    <property type="protein sequence ID" value="MBD7912116.1"/>
    <property type="molecule type" value="Genomic_DNA"/>
</dbReference>
<feature type="domain" description="HTH deoR-type" evidence="3">
    <location>
        <begin position="2"/>
        <end position="57"/>
    </location>
</feature>
<dbReference type="Pfam" id="PF08279">
    <property type="entry name" value="HTH_11"/>
    <property type="match status" value="1"/>
</dbReference>
<dbReference type="PROSITE" id="PS52050">
    <property type="entry name" value="WYL"/>
    <property type="match status" value="1"/>
</dbReference>
<reference evidence="4 5" key="1">
    <citation type="submission" date="2020-08" db="EMBL/GenBank/DDBJ databases">
        <title>A Genomic Blueprint of the Chicken Gut Microbiome.</title>
        <authorList>
            <person name="Gilroy R."/>
            <person name="Ravi A."/>
            <person name="Getino M."/>
            <person name="Pursley I."/>
            <person name="Horton D.L."/>
            <person name="Alikhan N.-F."/>
            <person name="Baker D."/>
            <person name="Gharbi K."/>
            <person name="Hall N."/>
            <person name="Watson M."/>
            <person name="Adriaenssens E.M."/>
            <person name="Foster-Nyarko E."/>
            <person name="Jarju S."/>
            <person name="Secka A."/>
            <person name="Antonio M."/>
            <person name="Oren A."/>
            <person name="Chaudhuri R."/>
            <person name="La Ragione R.M."/>
            <person name="Hildebrand F."/>
            <person name="Pallen M.J."/>
        </authorList>
    </citation>
    <scope>NUCLEOTIDE SEQUENCE [LARGE SCALE GENOMIC DNA]</scope>
    <source>
        <strain evidence="4 5">Sa3CVN1</strain>
    </source>
</reference>
<dbReference type="Gene3D" id="1.10.10.10">
    <property type="entry name" value="Winged helix-like DNA-binding domain superfamily/Winged helix DNA-binding domain"/>
    <property type="match status" value="1"/>
</dbReference>
<dbReference type="RefSeq" id="WP_185966827.1">
    <property type="nucleotide sequence ID" value="NZ_JACSRA010000019.1"/>
</dbReference>